<comment type="caution">
    <text evidence="2">The sequence shown here is derived from an EMBL/GenBank/DDBJ whole genome shotgun (WGS) entry which is preliminary data.</text>
</comment>
<dbReference type="AlphaFoldDB" id="A0A401VXR5"/>
<dbReference type="Proteomes" id="UP000286746">
    <property type="component" value="Unassembled WGS sequence"/>
</dbReference>
<protein>
    <submittedName>
        <fullName evidence="2">Uncharacterized protein</fullName>
    </submittedName>
</protein>
<reference evidence="2 3" key="1">
    <citation type="submission" date="2018-11" db="EMBL/GenBank/DDBJ databases">
        <title>Whole genome sequence of Streptomyces paromomycinus NBRC 15454(T).</title>
        <authorList>
            <person name="Komaki H."/>
            <person name="Tamura T."/>
        </authorList>
    </citation>
    <scope>NUCLEOTIDE SEQUENCE [LARGE SCALE GENOMIC DNA]</scope>
    <source>
        <strain evidence="2 3">NBRC 15454</strain>
    </source>
</reference>
<proteinExistence type="predicted"/>
<organism evidence="2 3">
    <name type="scientific">Streptomyces paromomycinus</name>
    <name type="common">Streptomyces rimosus subsp. paromomycinus</name>
    <dbReference type="NCBI Taxonomy" id="92743"/>
    <lineage>
        <taxon>Bacteria</taxon>
        <taxon>Bacillati</taxon>
        <taxon>Actinomycetota</taxon>
        <taxon>Actinomycetes</taxon>
        <taxon>Kitasatosporales</taxon>
        <taxon>Streptomycetaceae</taxon>
        <taxon>Streptomyces</taxon>
    </lineage>
</organism>
<gene>
    <name evidence="2" type="ORF">GKJPGBOP_01525</name>
</gene>
<feature type="compositionally biased region" description="Pro residues" evidence="1">
    <location>
        <begin position="213"/>
        <end position="227"/>
    </location>
</feature>
<dbReference type="RefSeq" id="WP_246177252.1">
    <property type="nucleotide sequence ID" value="NZ_BHZD01000001.1"/>
</dbReference>
<sequence length="234" mass="25481">MAPPLSLADRILRIRVDPHSDEVIARGGDPEAHSILQRSGFVPVVRLHDHYHRLPTGLEKNEEVRLASRAVARLSAVGYRVDHDPSFAATAPIPHDLTLGAQINNLARRIREAEDSDEVAAVLTELTATHDGILTAVGEVLTAGADFHQDLGQPADPHYANRLRHLVSRLEAITFEVSGTRNDLADRHAAHPHRTPCPQEVAPTEREASAVCPCPPAPTPVPRPPTTVPTGRRR</sequence>
<evidence type="ECO:0000313" key="2">
    <source>
        <dbReference type="EMBL" id="GCD41868.1"/>
    </source>
</evidence>
<name>A0A401VXR5_STREY</name>
<feature type="region of interest" description="Disordered" evidence="1">
    <location>
        <begin position="189"/>
        <end position="234"/>
    </location>
</feature>
<accession>A0A401VXR5</accession>
<dbReference type="EMBL" id="BHZD01000001">
    <property type="protein sequence ID" value="GCD41868.1"/>
    <property type="molecule type" value="Genomic_DNA"/>
</dbReference>
<evidence type="ECO:0000313" key="3">
    <source>
        <dbReference type="Proteomes" id="UP000286746"/>
    </source>
</evidence>
<keyword evidence="3" id="KW-1185">Reference proteome</keyword>
<evidence type="ECO:0000256" key="1">
    <source>
        <dbReference type="SAM" id="MobiDB-lite"/>
    </source>
</evidence>